<feature type="non-terminal residue" evidence="2">
    <location>
        <position position="68"/>
    </location>
</feature>
<evidence type="ECO:0000256" key="1">
    <source>
        <dbReference type="SAM" id="MobiDB-lite"/>
    </source>
</evidence>
<feature type="compositionally biased region" description="Basic and acidic residues" evidence="1">
    <location>
        <begin position="1"/>
        <end position="32"/>
    </location>
</feature>
<protein>
    <submittedName>
        <fullName evidence="2">Uncharacterized protein</fullName>
    </submittedName>
</protein>
<reference evidence="2" key="1">
    <citation type="submission" date="2020-02" db="EMBL/GenBank/DDBJ databases">
        <authorList>
            <person name="Meier V. D."/>
        </authorList>
    </citation>
    <scope>NUCLEOTIDE SEQUENCE</scope>
    <source>
        <strain evidence="2">AVDCRST_MAG08</strain>
    </source>
</reference>
<evidence type="ECO:0000313" key="2">
    <source>
        <dbReference type="EMBL" id="CAA9216239.1"/>
    </source>
</evidence>
<dbReference type="EMBL" id="CADCTG010000042">
    <property type="protein sequence ID" value="CAA9216239.1"/>
    <property type="molecule type" value="Genomic_DNA"/>
</dbReference>
<organism evidence="2">
    <name type="scientific">uncultured Acetobacteraceae bacterium</name>
    <dbReference type="NCBI Taxonomy" id="169975"/>
    <lineage>
        <taxon>Bacteria</taxon>
        <taxon>Pseudomonadati</taxon>
        <taxon>Pseudomonadota</taxon>
        <taxon>Alphaproteobacteria</taxon>
        <taxon>Acetobacterales</taxon>
        <taxon>Acetobacteraceae</taxon>
        <taxon>environmental samples</taxon>
    </lineage>
</organism>
<accession>A0A6J4H6E1</accession>
<proteinExistence type="predicted"/>
<dbReference type="AlphaFoldDB" id="A0A6J4H6E1"/>
<gene>
    <name evidence="2" type="ORF">AVDCRST_MAG08-402</name>
</gene>
<sequence>EPAREGQRRPADASGRRPEAPLRGLHPQEHGRGARPGVQHPRRPARRLRAYVASQRAEGGAWSTTATM</sequence>
<feature type="region of interest" description="Disordered" evidence="1">
    <location>
        <begin position="1"/>
        <end position="46"/>
    </location>
</feature>
<name>A0A6J4H6E1_9PROT</name>
<feature type="non-terminal residue" evidence="2">
    <location>
        <position position="1"/>
    </location>
</feature>